<dbReference type="EMBL" id="BAAAJK010000027">
    <property type="protein sequence ID" value="GAA1395128.1"/>
    <property type="molecule type" value="Genomic_DNA"/>
</dbReference>
<comment type="caution">
    <text evidence="1">The sequence shown here is derived from an EMBL/GenBank/DDBJ whole genome shotgun (WGS) entry which is preliminary data.</text>
</comment>
<evidence type="ECO:0008006" key="3">
    <source>
        <dbReference type="Google" id="ProtNLM"/>
    </source>
</evidence>
<accession>A0ABN1Y181</accession>
<proteinExistence type="predicted"/>
<dbReference type="Gene3D" id="2.30.110.10">
    <property type="entry name" value="Electron Transport, Fmn-binding Protein, Chain A"/>
    <property type="match status" value="1"/>
</dbReference>
<dbReference type="SUPFAM" id="SSF50475">
    <property type="entry name" value="FMN-binding split barrel"/>
    <property type="match status" value="1"/>
</dbReference>
<dbReference type="InterPro" id="IPR012349">
    <property type="entry name" value="Split_barrel_FMN-bd"/>
</dbReference>
<reference evidence="1 2" key="1">
    <citation type="journal article" date="2019" name="Int. J. Syst. Evol. Microbiol.">
        <title>The Global Catalogue of Microorganisms (GCM) 10K type strain sequencing project: providing services to taxonomists for standard genome sequencing and annotation.</title>
        <authorList>
            <consortium name="The Broad Institute Genomics Platform"/>
            <consortium name="The Broad Institute Genome Sequencing Center for Infectious Disease"/>
            <person name="Wu L."/>
            <person name="Ma J."/>
        </authorList>
    </citation>
    <scope>NUCLEOTIDE SEQUENCE [LARGE SCALE GENOMIC DNA]</scope>
    <source>
        <strain evidence="1 2">JCM 11896</strain>
    </source>
</reference>
<sequence>MFETPDELHDLQVLLDTSLAGSSSHLRSIVRQGERTLDAEQVVRVCRGMCTLAIATVTRRGEPRISGADGHLLHGRWVVGTHRRAAKARHLAARPGISATFMRGEELGIFTHGHAVALNPDGADDDPAWPAVRDHLVDHYEDDGEGPFWEESIWYRIEPSWMIAYSVDPAGLFDRQAQV</sequence>
<gene>
    <name evidence="1" type="ORF">GCM10009613_44360</name>
</gene>
<evidence type="ECO:0000313" key="1">
    <source>
        <dbReference type="EMBL" id="GAA1395128.1"/>
    </source>
</evidence>
<evidence type="ECO:0000313" key="2">
    <source>
        <dbReference type="Proteomes" id="UP001501414"/>
    </source>
</evidence>
<organism evidence="1 2">
    <name type="scientific">Pseudonocardia kongjuensis</name>
    <dbReference type="NCBI Taxonomy" id="102227"/>
    <lineage>
        <taxon>Bacteria</taxon>
        <taxon>Bacillati</taxon>
        <taxon>Actinomycetota</taxon>
        <taxon>Actinomycetes</taxon>
        <taxon>Pseudonocardiales</taxon>
        <taxon>Pseudonocardiaceae</taxon>
        <taxon>Pseudonocardia</taxon>
    </lineage>
</organism>
<dbReference type="RefSeq" id="WP_344025575.1">
    <property type="nucleotide sequence ID" value="NZ_BAAAJK010000027.1"/>
</dbReference>
<name>A0ABN1Y181_9PSEU</name>
<keyword evidence="2" id="KW-1185">Reference proteome</keyword>
<protein>
    <recommendedName>
        <fullName evidence="3">Pyridoxamine 5'-phosphate oxidase</fullName>
    </recommendedName>
</protein>
<dbReference type="Proteomes" id="UP001501414">
    <property type="component" value="Unassembled WGS sequence"/>
</dbReference>